<organism evidence="1 2">
    <name type="scientific">Phaeobacter gallaeciensis</name>
    <dbReference type="NCBI Taxonomy" id="60890"/>
    <lineage>
        <taxon>Bacteria</taxon>
        <taxon>Pseudomonadati</taxon>
        <taxon>Pseudomonadota</taxon>
        <taxon>Alphaproteobacteria</taxon>
        <taxon>Rhodobacterales</taxon>
        <taxon>Roseobacteraceae</taxon>
        <taxon>Phaeobacter</taxon>
    </lineage>
</organism>
<evidence type="ECO:0008006" key="3">
    <source>
        <dbReference type="Google" id="ProtNLM"/>
    </source>
</evidence>
<dbReference type="Proteomes" id="UP001218364">
    <property type="component" value="Unassembled WGS sequence"/>
</dbReference>
<evidence type="ECO:0000313" key="1">
    <source>
        <dbReference type="EMBL" id="MDE4167521.1"/>
    </source>
</evidence>
<dbReference type="RefSeq" id="WP_274840120.1">
    <property type="nucleotide sequence ID" value="NZ_JARCJF010000011.1"/>
</dbReference>
<evidence type="ECO:0000313" key="2">
    <source>
        <dbReference type="Proteomes" id="UP001218364"/>
    </source>
</evidence>
<sequence length="341" mass="38932">MPERKSLPLNQFPRKFQRAVKRFKEPRRGRRRYSQASIKSTIVSFGQYLAVVQKAGLPLELSREGLSAFIDDLDARKLRNSTRLTYLSGVQAMAKEVKYSTAERQLILEDCEIYRAAMMREVPTKVRKMAARPITLRDVAMAGVKWRQKARQADTMNRRRTYFQRSAVLAFLSMVPLRISDVTGLIVGKQIQRRKTGWFLNLTSGKSDYRHNGSLHHNLTPYLDDLLLYGDSGSPDLRYAQRIGTPLFGTEMNGHLSSRTLAYNFKVATGHTPHIVRTLVHDAMAKHGTYGAELARILCGQTSIQIAKSYEVHAKRFRAERAQEILRNIQARTLPKSSQRP</sequence>
<dbReference type="InterPro" id="IPR011010">
    <property type="entry name" value="DNA_brk_join_enz"/>
</dbReference>
<dbReference type="AlphaFoldDB" id="A0ABD4XDW0"/>
<accession>A0ABD4XDW0</accession>
<comment type="caution">
    <text evidence="1">The sequence shown here is derived from an EMBL/GenBank/DDBJ whole genome shotgun (WGS) entry which is preliminary data.</text>
</comment>
<proteinExistence type="predicted"/>
<gene>
    <name evidence="1" type="ORF">PXK24_17640</name>
</gene>
<protein>
    <recommendedName>
        <fullName evidence="3">Integrase</fullName>
    </recommendedName>
</protein>
<reference evidence="1 2" key="1">
    <citation type="submission" date="2023-02" db="EMBL/GenBank/DDBJ databases">
        <title>Population genomics of bacteria associated with diatom.</title>
        <authorList>
            <person name="Xie J."/>
            <person name="Wang H."/>
        </authorList>
    </citation>
    <scope>NUCLEOTIDE SEQUENCE [LARGE SCALE GENOMIC DNA]</scope>
    <source>
        <strain evidence="1 2">PT47_8</strain>
    </source>
</reference>
<name>A0ABD4XDW0_9RHOB</name>
<dbReference type="EMBL" id="JARCJK010000011">
    <property type="protein sequence ID" value="MDE4167521.1"/>
    <property type="molecule type" value="Genomic_DNA"/>
</dbReference>
<dbReference type="SUPFAM" id="SSF56349">
    <property type="entry name" value="DNA breaking-rejoining enzymes"/>
    <property type="match status" value="1"/>
</dbReference>